<keyword evidence="1" id="KW-0812">Transmembrane</keyword>
<dbReference type="RefSeq" id="WP_131609287.1">
    <property type="nucleotide sequence ID" value="NZ_SJSM01000006.1"/>
</dbReference>
<gene>
    <name evidence="2" type="ORF">EZ444_12480</name>
</gene>
<protein>
    <submittedName>
        <fullName evidence="2">Lipopolysaccharide biosynthesis protein</fullName>
    </submittedName>
</protein>
<keyword evidence="3" id="KW-1185">Reference proteome</keyword>
<comment type="caution">
    <text evidence="2">The sequence shown here is derived from an EMBL/GenBank/DDBJ whole genome shotgun (WGS) entry which is preliminary data.</text>
</comment>
<evidence type="ECO:0000313" key="3">
    <source>
        <dbReference type="Proteomes" id="UP000291117"/>
    </source>
</evidence>
<dbReference type="EMBL" id="SJSM01000006">
    <property type="protein sequence ID" value="TCC96248.1"/>
    <property type="molecule type" value="Genomic_DNA"/>
</dbReference>
<accession>A0A4R0N7Z5</accession>
<proteinExistence type="predicted"/>
<evidence type="ECO:0000313" key="2">
    <source>
        <dbReference type="EMBL" id="TCC96248.1"/>
    </source>
</evidence>
<feature type="transmembrane region" description="Helical" evidence="1">
    <location>
        <begin position="337"/>
        <end position="358"/>
    </location>
</feature>
<dbReference type="Proteomes" id="UP000291117">
    <property type="component" value="Unassembled WGS sequence"/>
</dbReference>
<keyword evidence="1" id="KW-0472">Membrane</keyword>
<dbReference type="OrthoDB" id="745212at2"/>
<reference evidence="2 3" key="1">
    <citation type="submission" date="2019-02" db="EMBL/GenBank/DDBJ databases">
        <title>Pedobacter sp. RP-3-8 sp. nov., isolated from Arctic soil.</title>
        <authorList>
            <person name="Dahal R.H."/>
        </authorList>
    </citation>
    <scope>NUCLEOTIDE SEQUENCE [LARGE SCALE GENOMIC DNA]</scope>
    <source>
        <strain evidence="2 3">RP-3-8</strain>
    </source>
</reference>
<dbReference type="AlphaFoldDB" id="A0A4R0N7Z5"/>
<dbReference type="InterPro" id="IPR050445">
    <property type="entry name" value="Bact_polysacc_biosynth/exp"/>
</dbReference>
<organism evidence="2 3">
    <name type="scientific">Pedobacter hiemivivus</name>
    <dbReference type="NCBI Taxonomy" id="2530454"/>
    <lineage>
        <taxon>Bacteria</taxon>
        <taxon>Pseudomonadati</taxon>
        <taxon>Bacteroidota</taxon>
        <taxon>Sphingobacteriia</taxon>
        <taxon>Sphingobacteriales</taxon>
        <taxon>Sphingobacteriaceae</taxon>
        <taxon>Pedobacter</taxon>
    </lineage>
</organism>
<dbReference type="PANTHER" id="PTHR32309">
    <property type="entry name" value="TYROSINE-PROTEIN KINASE"/>
    <property type="match status" value="1"/>
</dbReference>
<dbReference type="PANTHER" id="PTHR32309:SF31">
    <property type="entry name" value="CAPSULAR EXOPOLYSACCHARIDE FAMILY"/>
    <property type="match status" value="1"/>
</dbReference>
<evidence type="ECO:0000256" key="1">
    <source>
        <dbReference type="SAM" id="Phobius"/>
    </source>
</evidence>
<keyword evidence="1" id="KW-1133">Transmembrane helix</keyword>
<name>A0A4R0N7Z5_9SPHI</name>
<sequence>MNSENINNSTSANSDEISLKELILKMQEYWRYLLSKWFIILVFGILGGLLGFTYAHFKKTTYIASTTFVLEDGGASGGSLGGLSGLASIAGVDLGSGGGGIFQGDNILELYKSRKMIEKTLLTEVEFDGKKQLLVERYVDFNHLRDDWNDKHELRKIQFLGDSPESNIRLRDSILGAIVTDINKNYLSVVKPDKKLSIINAVVNAEDELFAKVFNEQIVKNVNDFYVQTKTKKSIDNVVILQQKTDSVRAVMNGAIYSAAAIADATPNLNPTRQLQRTAPIQRSQFSAETNKAMLSALVQNLEMSKIALRKETPLIQVIDEPVFPLQKDKFSKIKGIIIGGLSGGFLIVIILLFSRIFKSMMA</sequence>
<feature type="transmembrane region" description="Helical" evidence="1">
    <location>
        <begin position="37"/>
        <end position="57"/>
    </location>
</feature>